<feature type="non-terminal residue" evidence="1">
    <location>
        <position position="1"/>
    </location>
</feature>
<sequence>QIANSNPLPVPVGAPASAVVVESGPVVYDDVAAEEEEDEEEETCLSAMDLLGGNDGWTLKIENDVRQRLPPGPEPGMLRFVLHVVTCLK</sequence>
<reference evidence="1" key="1">
    <citation type="submission" date="2020-04" db="EMBL/GenBank/DDBJ databases">
        <title>A chromosome-scale assembly and high-density genetic map of the yellow drum (Nibea albiflora) genome.</title>
        <authorList>
            <person name="Xu D."/>
            <person name="Zhang W."/>
            <person name="Chen R."/>
            <person name="Tan P."/>
            <person name="Wang L."/>
            <person name="Song H."/>
            <person name="Tian L."/>
            <person name="Zhu Q."/>
            <person name="Wang B."/>
        </authorList>
    </citation>
    <scope>NUCLEOTIDE SEQUENCE</scope>
    <source>
        <strain evidence="1">ZJHYS-2018</strain>
    </source>
</reference>
<name>A0ACB7FG29_NIBAL</name>
<evidence type="ECO:0000313" key="1">
    <source>
        <dbReference type="EMBL" id="KAG8013462.1"/>
    </source>
</evidence>
<organism evidence="1 2">
    <name type="scientific">Nibea albiflora</name>
    <name type="common">Yellow drum</name>
    <name type="synonym">Corvina albiflora</name>
    <dbReference type="NCBI Taxonomy" id="240163"/>
    <lineage>
        <taxon>Eukaryota</taxon>
        <taxon>Metazoa</taxon>
        <taxon>Chordata</taxon>
        <taxon>Craniata</taxon>
        <taxon>Vertebrata</taxon>
        <taxon>Euteleostomi</taxon>
        <taxon>Actinopterygii</taxon>
        <taxon>Neopterygii</taxon>
        <taxon>Teleostei</taxon>
        <taxon>Neoteleostei</taxon>
        <taxon>Acanthomorphata</taxon>
        <taxon>Eupercaria</taxon>
        <taxon>Sciaenidae</taxon>
        <taxon>Nibea</taxon>
    </lineage>
</organism>
<comment type="caution">
    <text evidence="1">The sequence shown here is derived from an EMBL/GenBank/DDBJ whole genome shotgun (WGS) entry which is preliminary data.</text>
</comment>
<dbReference type="EMBL" id="CM024799">
    <property type="protein sequence ID" value="KAG8013462.1"/>
    <property type="molecule type" value="Genomic_DNA"/>
</dbReference>
<keyword evidence="2" id="KW-1185">Reference proteome</keyword>
<accession>A0ACB7FG29</accession>
<dbReference type="Proteomes" id="UP000805704">
    <property type="component" value="Chromosome 11"/>
</dbReference>
<gene>
    <name evidence="1" type="ORF">GBF38_021840</name>
</gene>
<proteinExistence type="predicted"/>
<protein>
    <submittedName>
        <fullName evidence="1">Uncharacterized protein</fullName>
    </submittedName>
</protein>
<evidence type="ECO:0000313" key="2">
    <source>
        <dbReference type="Proteomes" id="UP000805704"/>
    </source>
</evidence>